<dbReference type="OrthoDB" id="2592504at2759"/>
<feature type="region of interest" description="Disordered" evidence="1">
    <location>
        <begin position="102"/>
        <end position="130"/>
    </location>
</feature>
<dbReference type="PANTHER" id="PTHR42339:SF1">
    <property type="entry name" value="HISTONE H1"/>
    <property type="match status" value="1"/>
</dbReference>
<feature type="domain" description="DUF7726" evidence="2">
    <location>
        <begin position="31"/>
        <end position="99"/>
    </location>
</feature>
<dbReference type="Pfam" id="PF24852">
    <property type="entry name" value="DUF7726"/>
    <property type="match status" value="2"/>
</dbReference>
<proteinExistence type="predicted"/>
<dbReference type="AlphaFoldDB" id="A0A6A6RPY3"/>
<feature type="domain" description="DUF7726" evidence="2">
    <location>
        <begin position="147"/>
        <end position="229"/>
    </location>
</feature>
<dbReference type="PANTHER" id="PTHR42339">
    <property type="entry name" value="HISTONE H1"/>
    <property type="match status" value="1"/>
</dbReference>
<dbReference type="Proteomes" id="UP000799753">
    <property type="component" value="Unassembled WGS sequence"/>
</dbReference>
<evidence type="ECO:0000259" key="2">
    <source>
        <dbReference type="Pfam" id="PF24852"/>
    </source>
</evidence>
<keyword evidence="4" id="KW-1185">Reference proteome</keyword>
<evidence type="ECO:0000256" key="1">
    <source>
        <dbReference type="SAM" id="MobiDB-lite"/>
    </source>
</evidence>
<dbReference type="EMBL" id="MU006798">
    <property type="protein sequence ID" value="KAF2636503.1"/>
    <property type="molecule type" value="Genomic_DNA"/>
</dbReference>
<evidence type="ECO:0000313" key="4">
    <source>
        <dbReference type="Proteomes" id="UP000799753"/>
    </source>
</evidence>
<dbReference type="InterPro" id="IPR056143">
    <property type="entry name" value="DUF7726"/>
</dbReference>
<reference evidence="3" key="1">
    <citation type="journal article" date="2020" name="Stud. Mycol.">
        <title>101 Dothideomycetes genomes: a test case for predicting lifestyles and emergence of pathogens.</title>
        <authorList>
            <person name="Haridas S."/>
            <person name="Albert R."/>
            <person name="Binder M."/>
            <person name="Bloem J."/>
            <person name="Labutti K."/>
            <person name="Salamov A."/>
            <person name="Andreopoulos B."/>
            <person name="Baker S."/>
            <person name="Barry K."/>
            <person name="Bills G."/>
            <person name="Bluhm B."/>
            <person name="Cannon C."/>
            <person name="Castanera R."/>
            <person name="Culley D."/>
            <person name="Daum C."/>
            <person name="Ezra D."/>
            <person name="Gonzalez J."/>
            <person name="Henrissat B."/>
            <person name="Kuo A."/>
            <person name="Liang C."/>
            <person name="Lipzen A."/>
            <person name="Lutzoni F."/>
            <person name="Magnuson J."/>
            <person name="Mondo S."/>
            <person name="Nolan M."/>
            <person name="Ohm R."/>
            <person name="Pangilinan J."/>
            <person name="Park H.-J."/>
            <person name="Ramirez L."/>
            <person name="Alfaro M."/>
            <person name="Sun H."/>
            <person name="Tritt A."/>
            <person name="Yoshinaga Y."/>
            <person name="Zwiers L.-H."/>
            <person name="Turgeon B."/>
            <person name="Goodwin S."/>
            <person name="Spatafora J."/>
            <person name="Crous P."/>
            <person name="Grigoriev I."/>
        </authorList>
    </citation>
    <scope>NUCLEOTIDE SEQUENCE</scope>
    <source>
        <strain evidence="3">CBS 473.64</strain>
    </source>
</reference>
<gene>
    <name evidence="3" type="ORF">P280DRAFT_473052</name>
</gene>
<accession>A0A6A6RPY3</accession>
<evidence type="ECO:0000313" key="3">
    <source>
        <dbReference type="EMBL" id="KAF2636503.1"/>
    </source>
</evidence>
<sequence>MSKRKSDQFVQDYYANMTDEALDDELENMAMDNCDVVRRKIRALIDSNEMKVGEFQKAIEVNSKGYSLFMTQNGPFKGAGSTVYAKAWTFFKKRELRGIVTQKKKKARVSEGDPAEAGAAGSNKASKQGDVDISGVTLDKEMEDQVEVYDSCDEIRRKINLYLRNPTTTAAHFLRTIASQYHTCVPPKRIQSKQLNDFRSKKGADAGNTSSVYYGAYVYFEKLRIAEGKPKSKHRLDMEGAWGSVGGMDTKHSSSNQYYSVCDGDAITVDKLGVARVHSSGSRGGGGRGGGYSYV</sequence>
<name>A0A6A6RPY3_9PLEO</name>
<organism evidence="3 4">
    <name type="scientific">Massarina eburnea CBS 473.64</name>
    <dbReference type="NCBI Taxonomy" id="1395130"/>
    <lineage>
        <taxon>Eukaryota</taxon>
        <taxon>Fungi</taxon>
        <taxon>Dikarya</taxon>
        <taxon>Ascomycota</taxon>
        <taxon>Pezizomycotina</taxon>
        <taxon>Dothideomycetes</taxon>
        <taxon>Pleosporomycetidae</taxon>
        <taxon>Pleosporales</taxon>
        <taxon>Massarineae</taxon>
        <taxon>Massarinaceae</taxon>
        <taxon>Massarina</taxon>
    </lineage>
</organism>
<protein>
    <recommendedName>
        <fullName evidence="2">DUF7726 domain-containing protein</fullName>
    </recommendedName>
</protein>